<accession>A0A8W8M2Q5</accession>
<dbReference type="InterPro" id="IPR029526">
    <property type="entry name" value="PGBD"/>
</dbReference>
<proteinExistence type="predicted"/>
<dbReference type="Pfam" id="PF13843">
    <property type="entry name" value="DDE_Tnp_1_7"/>
    <property type="match status" value="1"/>
</dbReference>
<feature type="domain" description="PiggyBac transposable element-derived protein 4 C-terminal zinc-finger" evidence="1">
    <location>
        <begin position="204"/>
        <end position="243"/>
    </location>
</feature>
<evidence type="ECO:0000313" key="4">
    <source>
        <dbReference type="Proteomes" id="UP000005408"/>
    </source>
</evidence>
<reference evidence="3" key="1">
    <citation type="submission" date="2022-08" db="UniProtKB">
        <authorList>
            <consortium name="EnsemblMetazoa"/>
        </authorList>
    </citation>
    <scope>IDENTIFICATION</scope>
    <source>
        <strain evidence="3">05x7-T-G4-1.051#20</strain>
    </source>
</reference>
<dbReference type="InterPro" id="IPR032718">
    <property type="entry name" value="PGBD4_Znf_C"/>
</dbReference>
<evidence type="ECO:0008006" key="5">
    <source>
        <dbReference type="Google" id="ProtNLM"/>
    </source>
</evidence>
<dbReference type="Proteomes" id="UP000005408">
    <property type="component" value="Unassembled WGS sequence"/>
</dbReference>
<evidence type="ECO:0000259" key="2">
    <source>
        <dbReference type="Pfam" id="PF13843"/>
    </source>
</evidence>
<name>A0A8W8M2Q5_MAGGI</name>
<dbReference type="EnsemblMetazoa" id="G31316.1">
    <property type="protein sequence ID" value="G31316.1:cds"/>
    <property type="gene ID" value="G31316"/>
</dbReference>
<feature type="domain" description="PiggyBac transposable element-derived protein" evidence="2">
    <location>
        <begin position="1"/>
        <end position="141"/>
    </location>
</feature>
<protein>
    <recommendedName>
        <fullName evidence="5">PiggyBac transposable element-derived protein domain-containing protein</fullName>
    </recommendedName>
</protein>
<keyword evidence="4" id="KW-1185">Reference proteome</keyword>
<dbReference type="PANTHER" id="PTHR46599">
    <property type="entry name" value="PIGGYBAC TRANSPOSABLE ELEMENT-DERIVED PROTEIN 4"/>
    <property type="match status" value="1"/>
</dbReference>
<dbReference type="Pfam" id="PF13842">
    <property type="entry name" value="zf-Tnp_2"/>
    <property type="match status" value="1"/>
</dbReference>
<dbReference type="AlphaFoldDB" id="A0A8W8M2Q5"/>
<sequence length="251" mass="29023">FFTSIPLVQCLEKYGIYACGTIKANRRGFPTELKNPNLERGDAKQVQHENMVITVWNDNKPVHVLSTTSNPLGDEPAIRHRRGGDLVVLQRPPPIQHYQQNYSGVDRSQQYRSKNPVGRPSKKFWKYFMNFIFEISIINSFLLWLNTPGTAKPTKHYSLNDFSLDIAQCLIGDFSSRKRLRKVQPHGPSVSRAGISRHANVKLGEKKRRCRWCSSQRQRHETIFGCNICNIYLCRGACFQMYHIHNQLPHD</sequence>
<dbReference type="PANTHER" id="PTHR46599:SF2">
    <property type="entry name" value="PIGGYBAC TRANSPOSABLE ELEMENT-DERIVED PROTEIN 4-LIKE"/>
    <property type="match status" value="1"/>
</dbReference>
<evidence type="ECO:0000259" key="1">
    <source>
        <dbReference type="Pfam" id="PF13842"/>
    </source>
</evidence>
<organism evidence="3 4">
    <name type="scientific">Magallana gigas</name>
    <name type="common">Pacific oyster</name>
    <name type="synonym">Crassostrea gigas</name>
    <dbReference type="NCBI Taxonomy" id="29159"/>
    <lineage>
        <taxon>Eukaryota</taxon>
        <taxon>Metazoa</taxon>
        <taxon>Spiralia</taxon>
        <taxon>Lophotrochozoa</taxon>
        <taxon>Mollusca</taxon>
        <taxon>Bivalvia</taxon>
        <taxon>Autobranchia</taxon>
        <taxon>Pteriomorphia</taxon>
        <taxon>Ostreida</taxon>
        <taxon>Ostreoidea</taxon>
        <taxon>Ostreidae</taxon>
        <taxon>Magallana</taxon>
    </lineage>
</organism>
<evidence type="ECO:0000313" key="3">
    <source>
        <dbReference type="EnsemblMetazoa" id="G31316.1:cds"/>
    </source>
</evidence>